<dbReference type="SUPFAM" id="SSF46689">
    <property type="entry name" value="Homeodomain-like"/>
    <property type="match status" value="1"/>
</dbReference>
<dbReference type="GeneTree" id="ENSGT00940000160404"/>
<evidence type="ECO:0000256" key="4">
    <source>
        <dbReference type="ARBA" id="ARBA00023242"/>
    </source>
</evidence>
<keyword evidence="2" id="KW-0238">DNA-binding</keyword>
<dbReference type="AlphaFoldDB" id="A0A3P8TH77"/>
<keyword evidence="1" id="KW-0805">Transcription regulation</keyword>
<dbReference type="Pfam" id="PF13921">
    <property type="entry name" value="Myb_DNA-bind_6"/>
    <property type="match status" value="1"/>
</dbReference>
<dbReference type="SMART" id="SM00717">
    <property type="entry name" value="SANT"/>
    <property type="match status" value="1"/>
</dbReference>
<dbReference type="GO" id="GO:0042796">
    <property type="term" value="P:snRNA transcription by RNA polymerase III"/>
    <property type="evidence" value="ECO:0007669"/>
    <property type="project" value="TreeGrafter"/>
</dbReference>
<dbReference type="PROSITE" id="PS51294">
    <property type="entry name" value="HTH_MYB"/>
    <property type="match status" value="1"/>
</dbReference>
<organism evidence="6 7">
    <name type="scientific">Amphiprion percula</name>
    <name type="common">Orange clownfish</name>
    <name type="synonym">Lutjanus percula</name>
    <dbReference type="NCBI Taxonomy" id="161767"/>
    <lineage>
        <taxon>Eukaryota</taxon>
        <taxon>Metazoa</taxon>
        <taxon>Chordata</taxon>
        <taxon>Craniata</taxon>
        <taxon>Vertebrata</taxon>
        <taxon>Euteleostomi</taxon>
        <taxon>Actinopterygii</taxon>
        <taxon>Neopterygii</taxon>
        <taxon>Teleostei</taxon>
        <taxon>Neoteleostei</taxon>
        <taxon>Acanthomorphata</taxon>
        <taxon>Ovalentaria</taxon>
        <taxon>Pomacentridae</taxon>
        <taxon>Amphiprion</taxon>
    </lineage>
</organism>
<dbReference type="InterPro" id="IPR017930">
    <property type="entry name" value="Myb_dom"/>
</dbReference>
<keyword evidence="7" id="KW-1185">Reference proteome</keyword>
<evidence type="ECO:0000256" key="1">
    <source>
        <dbReference type="ARBA" id="ARBA00023015"/>
    </source>
</evidence>
<evidence type="ECO:0000313" key="6">
    <source>
        <dbReference type="Ensembl" id="ENSAPEP00000024041.1"/>
    </source>
</evidence>
<dbReference type="GO" id="GO:0001006">
    <property type="term" value="F:RNA polymerase III type 3 promoter sequence-specific DNA binding"/>
    <property type="evidence" value="ECO:0007669"/>
    <property type="project" value="TreeGrafter"/>
</dbReference>
<dbReference type="Proteomes" id="UP000265080">
    <property type="component" value="Chromosome 5"/>
</dbReference>
<evidence type="ECO:0000256" key="2">
    <source>
        <dbReference type="ARBA" id="ARBA00023125"/>
    </source>
</evidence>
<dbReference type="InterPro" id="IPR001005">
    <property type="entry name" value="SANT/Myb"/>
</dbReference>
<name>A0A3P8TH77_AMPPE</name>
<accession>A0A3P8TH77</accession>
<dbReference type="Gene3D" id="1.10.10.60">
    <property type="entry name" value="Homeodomain-like"/>
    <property type="match status" value="1"/>
</dbReference>
<sequence length="99" mass="11297">DPSVSLTCLSPSDLSPSDLSVCDLSVSLTCLWTPSEDVLLRELVEKMRIGNFIPYTQMSYFMEGRDPAQLIYRWNQVLDPSLRRGPWTKEEDQVCRGRG</sequence>
<evidence type="ECO:0000256" key="3">
    <source>
        <dbReference type="ARBA" id="ARBA00023163"/>
    </source>
</evidence>
<proteinExistence type="predicted"/>
<dbReference type="Ensembl" id="ENSAPET00000024673.1">
    <property type="protein sequence ID" value="ENSAPEP00000024041.1"/>
    <property type="gene ID" value="ENSAPEG00000017092.1"/>
</dbReference>
<evidence type="ECO:0000259" key="5">
    <source>
        <dbReference type="PROSITE" id="PS51294"/>
    </source>
</evidence>
<dbReference type="GO" id="GO:0000978">
    <property type="term" value="F:RNA polymerase II cis-regulatory region sequence-specific DNA binding"/>
    <property type="evidence" value="ECO:0007669"/>
    <property type="project" value="TreeGrafter"/>
</dbReference>
<dbReference type="InterPro" id="IPR051575">
    <property type="entry name" value="Myb-like_DNA-bd"/>
</dbReference>
<reference evidence="6" key="3">
    <citation type="submission" date="2025-09" db="UniProtKB">
        <authorList>
            <consortium name="Ensembl"/>
        </authorList>
    </citation>
    <scope>IDENTIFICATION</scope>
</reference>
<protein>
    <recommendedName>
        <fullName evidence="5">HTH myb-type domain-containing protein</fullName>
    </recommendedName>
</protein>
<keyword evidence="4" id="KW-0539">Nucleus</keyword>
<dbReference type="PANTHER" id="PTHR46621:SF1">
    <property type="entry name" value="SNRNA-ACTIVATING PROTEIN COMPLEX SUBUNIT 4"/>
    <property type="match status" value="1"/>
</dbReference>
<evidence type="ECO:0000313" key="7">
    <source>
        <dbReference type="Proteomes" id="UP000265080"/>
    </source>
</evidence>
<dbReference type="OMA" id="DQVCRGR"/>
<reference evidence="6" key="2">
    <citation type="submission" date="2025-08" db="UniProtKB">
        <authorList>
            <consortium name="Ensembl"/>
        </authorList>
    </citation>
    <scope>IDENTIFICATION</scope>
</reference>
<dbReference type="CDD" id="cd00167">
    <property type="entry name" value="SANT"/>
    <property type="match status" value="1"/>
</dbReference>
<dbReference type="STRING" id="161767.ENSAPEP00000024041"/>
<feature type="domain" description="HTH myb-type" evidence="5">
    <location>
        <begin position="30"/>
        <end position="82"/>
    </location>
</feature>
<dbReference type="GO" id="GO:0019185">
    <property type="term" value="C:snRNA-activating protein complex"/>
    <property type="evidence" value="ECO:0007669"/>
    <property type="project" value="TreeGrafter"/>
</dbReference>
<dbReference type="GO" id="GO:0042795">
    <property type="term" value="P:snRNA transcription by RNA polymerase II"/>
    <property type="evidence" value="ECO:0007669"/>
    <property type="project" value="TreeGrafter"/>
</dbReference>
<reference evidence="6 7" key="1">
    <citation type="submission" date="2018-03" db="EMBL/GenBank/DDBJ databases">
        <title>Finding Nemo's genes: A chromosome-scale reference assembly of the genome of the orange clownfish Amphiprion percula.</title>
        <authorList>
            <person name="Lehmann R."/>
        </authorList>
    </citation>
    <scope>NUCLEOTIDE SEQUENCE</scope>
</reference>
<dbReference type="PANTHER" id="PTHR46621">
    <property type="entry name" value="SNRNA-ACTIVATING PROTEIN COMPLEX SUBUNIT 4"/>
    <property type="match status" value="1"/>
</dbReference>
<keyword evidence="3" id="KW-0804">Transcription</keyword>
<dbReference type="InterPro" id="IPR009057">
    <property type="entry name" value="Homeodomain-like_sf"/>
</dbReference>